<gene>
    <name evidence="1" type="ORF">FOB72_25730</name>
</gene>
<accession>A0A5P2HBE3</accession>
<organism evidence="1 2">
    <name type="scientific">Cupriavidus pauculus</name>
    <dbReference type="NCBI Taxonomy" id="82633"/>
    <lineage>
        <taxon>Bacteria</taxon>
        <taxon>Pseudomonadati</taxon>
        <taxon>Pseudomonadota</taxon>
        <taxon>Betaproteobacteria</taxon>
        <taxon>Burkholderiales</taxon>
        <taxon>Burkholderiaceae</taxon>
        <taxon>Cupriavidus</taxon>
    </lineage>
</organism>
<evidence type="ECO:0000313" key="2">
    <source>
        <dbReference type="Proteomes" id="UP000322822"/>
    </source>
</evidence>
<dbReference type="EMBL" id="CP044067">
    <property type="protein sequence ID" value="QET05412.1"/>
    <property type="molecule type" value="Genomic_DNA"/>
</dbReference>
<reference evidence="1 2" key="1">
    <citation type="submission" date="2019-09" db="EMBL/GenBank/DDBJ databases">
        <title>FDA dAtabase for Regulatory Grade micrObial Sequences (FDA-ARGOS): Supporting development and validation of Infectious Disease Dx tests.</title>
        <authorList>
            <person name="Sciortino C."/>
            <person name="Tallon L."/>
            <person name="Sadzewicz L."/>
            <person name="Vavikolanu K."/>
            <person name="Mehta A."/>
            <person name="Aluvathingal J."/>
            <person name="Nadendla S."/>
            <person name="Nandy P."/>
            <person name="Geyer C."/>
            <person name="Yan Y."/>
            <person name="Sichtig H."/>
        </authorList>
    </citation>
    <scope>NUCLEOTIDE SEQUENCE [LARGE SCALE GENOMIC DNA]</scope>
    <source>
        <strain evidence="1 2">FDAARGOS_664</strain>
    </source>
</reference>
<dbReference type="OrthoDB" id="9087640at2"/>
<name>A0A5P2HBE3_9BURK</name>
<sequence length="239" mass="27274">MIYSKEFFALQIDFARTVAKLARLPLDRALLDYTNLYIRFGLGRDFSHAHPTWRRYIEGLVRADDLYDWTYRFYVAQGEDSRPAAASGCFSHAMQNAECVRIHFRNVKGSVASPLGAEQLHARLAELRSIFEHVKRNTPGATRVVGTSWLYNLPAYQRCFPDSYVASAQLTSPRFRHVSLWGQFLDRSGMLRRNGVHEFESALAGISDTRDLHLAFPLQALAVEAPISDFYRFYAITDG</sequence>
<dbReference type="RefSeq" id="WP_150375560.1">
    <property type="nucleotide sequence ID" value="NZ_CP044067.1"/>
</dbReference>
<proteinExistence type="predicted"/>
<dbReference type="Proteomes" id="UP000322822">
    <property type="component" value="Chromosome 2"/>
</dbReference>
<evidence type="ECO:0000313" key="1">
    <source>
        <dbReference type="EMBL" id="QET05412.1"/>
    </source>
</evidence>
<protein>
    <submittedName>
        <fullName evidence="1">Uncharacterized protein</fullName>
    </submittedName>
</protein>
<dbReference type="AlphaFoldDB" id="A0A5P2HBE3"/>